<name>E7RVV0_9BURK</name>
<dbReference type="AlphaFoldDB" id="E7RVV0"/>
<keyword evidence="1 5" id="KW-0812">Transmembrane</keyword>
<dbReference type="EMBL" id="AEQP01000003">
    <property type="protein sequence ID" value="EFV95433.1"/>
    <property type="molecule type" value="Genomic_DNA"/>
</dbReference>
<feature type="transmembrane region" description="Helical" evidence="5">
    <location>
        <begin position="98"/>
        <end position="122"/>
    </location>
</feature>
<dbReference type="InterPro" id="IPR011701">
    <property type="entry name" value="MFS"/>
</dbReference>
<feature type="transmembrane region" description="Helical" evidence="5">
    <location>
        <begin position="379"/>
        <end position="398"/>
    </location>
</feature>
<dbReference type="SUPFAM" id="SSF103473">
    <property type="entry name" value="MFS general substrate transporter"/>
    <property type="match status" value="1"/>
</dbReference>
<evidence type="ECO:0000256" key="4">
    <source>
        <dbReference type="SAM" id="MobiDB-lite"/>
    </source>
</evidence>
<evidence type="ECO:0008006" key="8">
    <source>
        <dbReference type="Google" id="ProtNLM"/>
    </source>
</evidence>
<evidence type="ECO:0000313" key="6">
    <source>
        <dbReference type="EMBL" id="EFV95433.1"/>
    </source>
</evidence>
<feature type="transmembrane region" description="Helical" evidence="5">
    <location>
        <begin position="264"/>
        <end position="282"/>
    </location>
</feature>
<dbReference type="PANTHER" id="PTHR23534">
    <property type="entry name" value="MFS PERMEASE"/>
    <property type="match status" value="1"/>
</dbReference>
<feature type="region of interest" description="Disordered" evidence="4">
    <location>
        <begin position="351"/>
        <end position="371"/>
    </location>
</feature>
<evidence type="ECO:0000313" key="7">
    <source>
        <dbReference type="Proteomes" id="UP000011021"/>
    </source>
</evidence>
<evidence type="ECO:0000256" key="3">
    <source>
        <dbReference type="ARBA" id="ARBA00023136"/>
    </source>
</evidence>
<keyword evidence="2 5" id="KW-1133">Transmembrane helix</keyword>
<feature type="transmembrane region" description="Helical" evidence="5">
    <location>
        <begin position="42"/>
        <end position="62"/>
    </location>
</feature>
<dbReference type="eggNOG" id="COG2814">
    <property type="taxonomic scope" value="Bacteria"/>
</dbReference>
<feature type="transmembrane region" description="Helical" evidence="5">
    <location>
        <begin position="74"/>
        <end position="92"/>
    </location>
</feature>
<keyword evidence="7" id="KW-1185">Reference proteome</keyword>
<dbReference type="Gene3D" id="1.20.1250.20">
    <property type="entry name" value="MFS general substrate transporter like domains"/>
    <property type="match status" value="1"/>
</dbReference>
<accession>E7RVV0</accession>
<feature type="transmembrane region" description="Helical" evidence="5">
    <location>
        <begin position="165"/>
        <end position="186"/>
    </location>
</feature>
<feature type="transmembrane region" description="Helical" evidence="5">
    <location>
        <begin position="404"/>
        <end position="426"/>
    </location>
</feature>
<gene>
    <name evidence="6" type="ORF">HMPREF0551_0921</name>
</gene>
<dbReference type="RefSeq" id="WP_005673110.1">
    <property type="nucleotide sequence ID" value="NZ_CP146288.1"/>
</dbReference>
<evidence type="ECO:0000256" key="1">
    <source>
        <dbReference type="ARBA" id="ARBA00022692"/>
    </source>
</evidence>
<feature type="transmembrane region" description="Helical" evidence="5">
    <location>
        <begin position="312"/>
        <end position="336"/>
    </location>
</feature>
<protein>
    <recommendedName>
        <fullName evidence="8">Transporter, major facilitator family protein</fullName>
    </recommendedName>
</protein>
<evidence type="ECO:0000256" key="5">
    <source>
        <dbReference type="SAM" id="Phobius"/>
    </source>
</evidence>
<proteinExistence type="predicted"/>
<dbReference type="Proteomes" id="UP000011021">
    <property type="component" value="Unassembled WGS sequence"/>
</dbReference>
<feature type="compositionally biased region" description="Low complexity" evidence="4">
    <location>
        <begin position="351"/>
        <end position="367"/>
    </location>
</feature>
<sequence length="431" mass="45392">MSARLPARTWLYFIAQSVNLTTAVMAVTIAALVGAVVAPRPWMATLPYGGQFLVVMLATLPVARLMRRHGRKRIFLAATLPLALAGITGYLAVQDRSFGLLIVSHALLGLYIAVANFSRFAATDGLSTSLKPRAMSLVIAGGVVAAFTGPSLVNSLREWAGIQDFALCYAAFAGLAVLHALTILPIRNRDDDTRQPVPSGAQPHAAVPHPVAANAWQLVLHDRPLVAAMLSAAVGYGLMNLLMIQSSMNMTQLCMAFSDVNRAIQWHVLAMFLPSFVTGSIIQRVGTHAVIVAGFILIGISAAFNMGNDGYALLSTSLILLGLGWNFTYIGGSAMLNERLDQLRAQPSAAASAADSPSATQDAAPAAHRPDPTVEVQGINDLCIAVMATLGAFLPAPLMSWPGWAGSNLLGGGASVLLIGLVVGVWRRRVG</sequence>
<dbReference type="Pfam" id="PF07690">
    <property type="entry name" value="MFS_1"/>
    <property type="match status" value="1"/>
</dbReference>
<evidence type="ECO:0000256" key="2">
    <source>
        <dbReference type="ARBA" id="ARBA00022989"/>
    </source>
</evidence>
<dbReference type="HOGENOM" id="CLU_047644_2_0_4"/>
<dbReference type="GO" id="GO:0022857">
    <property type="term" value="F:transmembrane transporter activity"/>
    <property type="evidence" value="ECO:0007669"/>
    <property type="project" value="InterPro"/>
</dbReference>
<reference evidence="6 7" key="1">
    <citation type="submission" date="2010-12" db="EMBL/GenBank/DDBJ databases">
        <authorList>
            <person name="Muzny D."/>
            <person name="Qin X."/>
            <person name="Deng J."/>
            <person name="Jiang H."/>
            <person name="Liu Y."/>
            <person name="Qu J."/>
            <person name="Song X.-Z."/>
            <person name="Zhang L."/>
            <person name="Thornton R."/>
            <person name="Coyle M."/>
            <person name="Francisco L."/>
            <person name="Jackson L."/>
            <person name="Javaid M."/>
            <person name="Korchina V."/>
            <person name="Kovar C."/>
            <person name="Mata R."/>
            <person name="Mathew T."/>
            <person name="Ngo R."/>
            <person name="Nguyen L."/>
            <person name="Nguyen N."/>
            <person name="Okwuonu G."/>
            <person name="Ongeri F."/>
            <person name="Pham C."/>
            <person name="Simmons D."/>
            <person name="Wilczek-Boney K."/>
            <person name="Hale W."/>
            <person name="Jakkamsetti A."/>
            <person name="Pham P."/>
            <person name="Ruth R."/>
            <person name="San Lucas F."/>
            <person name="Warren J."/>
            <person name="Zhang J."/>
            <person name="Zhao Z."/>
            <person name="Zhou C."/>
            <person name="Zhu D."/>
            <person name="Lee S."/>
            <person name="Bess C."/>
            <person name="Blankenburg K."/>
            <person name="Forbes L."/>
            <person name="Fu Q."/>
            <person name="Gubbala S."/>
            <person name="Hirani K."/>
            <person name="Jayaseelan J.C."/>
            <person name="Lara F."/>
            <person name="Munidasa M."/>
            <person name="Palculict T."/>
            <person name="Patil S."/>
            <person name="Pu L.-L."/>
            <person name="Saada N."/>
            <person name="Tang L."/>
            <person name="Weissenberger G."/>
            <person name="Zhu Y."/>
            <person name="Hemphill L."/>
            <person name="Shang Y."/>
            <person name="Youmans B."/>
            <person name="Ayvaz T."/>
            <person name="Ross M."/>
            <person name="Santibanez J."/>
            <person name="Aqrawi P."/>
            <person name="Gross S."/>
            <person name="Joshi V."/>
            <person name="Fowler G."/>
            <person name="Nazareth L."/>
            <person name="Reid J."/>
            <person name="Worley K."/>
            <person name="Petrosino J."/>
            <person name="Highlander S."/>
            <person name="Gibbs R."/>
        </authorList>
    </citation>
    <scope>NUCLEOTIDE SEQUENCE [LARGE SCALE GENOMIC DNA]</scope>
    <source>
        <strain evidence="6 7">ATCC 51599</strain>
    </source>
</reference>
<dbReference type="STRING" id="887898.HMPREF0551_0921"/>
<feature type="transmembrane region" description="Helical" evidence="5">
    <location>
        <begin position="289"/>
        <end position="306"/>
    </location>
</feature>
<comment type="caution">
    <text evidence="6">The sequence shown here is derived from an EMBL/GenBank/DDBJ whole genome shotgun (WGS) entry which is preliminary data.</text>
</comment>
<organism evidence="6 7">
    <name type="scientific">Lautropia mirabilis ATCC 51599</name>
    <dbReference type="NCBI Taxonomy" id="887898"/>
    <lineage>
        <taxon>Bacteria</taxon>
        <taxon>Pseudomonadati</taxon>
        <taxon>Pseudomonadota</taxon>
        <taxon>Betaproteobacteria</taxon>
        <taxon>Burkholderiales</taxon>
        <taxon>Burkholderiaceae</taxon>
        <taxon>Lautropia</taxon>
    </lineage>
</organism>
<feature type="transmembrane region" description="Helical" evidence="5">
    <location>
        <begin position="134"/>
        <end position="153"/>
    </location>
</feature>
<dbReference type="PANTHER" id="PTHR23534:SF1">
    <property type="entry name" value="MAJOR FACILITATOR SUPERFAMILY PROTEIN"/>
    <property type="match status" value="1"/>
</dbReference>
<dbReference type="InterPro" id="IPR036259">
    <property type="entry name" value="MFS_trans_sf"/>
</dbReference>
<keyword evidence="3 5" id="KW-0472">Membrane</keyword>
<feature type="transmembrane region" description="Helical" evidence="5">
    <location>
        <begin position="12"/>
        <end position="36"/>
    </location>
</feature>
<feature type="transmembrane region" description="Helical" evidence="5">
    <location>
        <begin position="225"/>
        <end position="244"/>
    </location>
</feature>